<dbReference type="Gene3D" id="3.30.365.10">
    <property type="entry name" value="Aldehyde oxidase/xanthine dehydrogenase, molybdopterin binding domain"/>
    <property type="match status" value="1"/>
</dbReference>
<dbReference type="InterPro" id="IPR052516">
    <property type="entry name" value="N-heterocyclic_Hydroxylase"/>
</dbReference>
<organism evidence="2">
    <name type="scientific">marine sediment metagenome</name>
    <dbReference type="NCBI Taxonomy" id="412755"/>
    <lineage>
        <taxon>unclassified sequences</taxon>
        <taxon>metagenomes</taxon>
        <taxon>ecological metagenomes</taxon>
    </lineage>
</organism>
<accession>X0W5B4</accession>
<dbReference type="Pfam" id="PF20256">
    <property type="entry name" value="MoCoBD_2"/>
    <property type="match status" value="1"/>
</dbReference>
<feature type="domain" description="Aldehyde oxidase/xanthine dehydrogenase second molybdopterin binding" evidence="1">
    <location>
        <begin position="1"/>
        <end position="38"/>
    </location>
</feature>
<dbReference type="InterPro" id="IPR046867">
    <property type="entry name" value="AldOxase/xan_DH_MoCoBD2"/>
</dbReference>
<gene>
    <name evidence="2" type="ORF">S01H1_51811</name>
</gene>
<proteinExistence type="predicted"/>
<feature type="non-terminal residue" evidence="2">
    <location>
        <position position="1"/>
    </location>
</feature>
<evidence type="ECO:0000313" key="2">
    <source>
        <dbReference type="EMBL" id="GAG26064.1"/>
    </source>
</evidence>
<dbReference type="EMBL" id="BARS01033460">
    <property type="protein sequence ID" value="GAG26064.1"/>
    <property type="molecule type" value="Genomic_DNA"/>
</dbReference>
<dbReference type="PANTHER" id="PTHR47495">
    <property type="entry name" value="ALDEHYDE DEHYDROGENASE"/>
    <property type="match status" value="1"/>
</dbReference>
<dbReference type="AlphaFoldDB" id="X0W5B4"/>
<dbReference type="GO" id="GO:0016491">
    <property type="term" value="F:oxidoreductase activity"/>
    <property type="evidence" value="ECO:0007669"/>
    <property type="project" value="InterPro"/>
</dbReference>
<reference evidence="2" key="1">
    <citation type="journal article" date="2014" name="Front. Microbiol.">
        <title>High frequency of phylogenetically diverse reductive dehalogenase-homologous genes in deep subseafloor sedimentary metagenomes.</title>
        <authorList>
            <person name="Kawai M."/>
            <person name="Futagami T."/>
            <person name="Toyoda A."/>
            <person name="Takaki Y."/>
            <person name="Nishi S."/>
            <person name="Hori S."/>
            <person name="Arai W."/>
            <person name="Tsubouchi T."/>
            <person name="Morono Y."/>
            <person name="Uchiyama I."/>
            <person name="Ito T."/>
            <person name="Fujiyama A."/>
            <person name="Inagaki F."/>
            <person name="Takami H."/>
        </authorList>
    </citation>
    <scope>NUCLEOTIDE SEQUENCE</scope>
    <source>
        <strain evidence="2">Expedition CK06-06</strain>
    </source>
</reference>
<dbReference type="InterPro" id="IPR037165">
    <property type="entry name" value="AldOxase/xan_DH_Mopterin-bd_sf"/>
</dbReference>
<comment type="caution">
    <text evidence="2">The sequence shown here is derived from an EMBL/GenBank/DDBJ whole genome shotgun (WGS) entry which is preliminary data.</text>
</comment>
<sequence length="102" mass="10705">GIVQGLGSALLEEMKIKEGKVLNPSFVDYKIPTTGDTPEMKISIVEVAEPTGPWGARGIAEACMVPTAPAIANAVFDAIGCRINSLPITAEKVLKAIKGKKK</sequence>
<name>X0W5B4_9ZZZZ</name>
<dbReference type="PANTHER" id="PTHR47495:SF2">
    <property type="entry name" value="ALDEHYDE DEHYDROGENASE"/>
    <property type="match status" value="1"/>
</dbReference>
<dbReference type="SUPFAM" id="SSF56003">
    <property type="entry name" value="Molybdenum cofactor-binding domain"/>
    <property type="match status" value="1"/>
</dbReference>
<protein>
    <recommendedName>
        <fullName evidence="1">Aldehyde oxidase/xanthine dehydrogenase second molybdopterin binding domain-containing protein</fullName>
    </recommendedName>
</protein>
<evidence type="ECO:0000259" key="1">
    <source>
        <dbReference type="Pfam" id="PF20256"/>
    </source>
</evidence>